<feature type="binding site" evidence="14">
    <location>
        <position position="110"/>
    </location>
    <ligand>
        <name>ATP</name>
        <dbReference type="ChEBI" id="CHEBI:30616"/>
    </ligand>
</feature>
<feature type="domain" description="YrdC-like" evidence="15">
    <location>
        <begin position="5"/>
        <end position="190"/>
    </location>
</feature>
<feature type="binding site" evidence="14">
    <location>
        <position position="143"/>
    </location>
    <ligand>
        <name>ATP</name>
        <dbReference type="ChEBI" id="CHEBI:30616"/>
    </ligand>
</feature>
<feature type="binding site" evidence="14">
    <location>
        <position position="224"/>
    </location>
    <ligand>
        <name>ATP</name>
        <dbReference type="ChEBI" id="CHEBI:30616"/>
    </ligand>
</feature>
<dbReference type="GO" id="GO:0003725">
    <property type="term" value="F:double-stranded RNA binding"/>
    <property type="evidence" value="ECO:0007669"/>
    <property type="project" value="UniProtKB-UniRule"/>
</dbReference>
<proteinExistence type="inferred from homology"/>
<keyword evidence="8 13" id="KW-0548">Nucleotidyltransferase</keyword>
<gene>
    <name evidence="16" type="primary">ywlC</name>
    <name evidence="16" type="ORF">DB44_AR00170</name>
</gene>
<keyword evidence="6 13" id="KW-0808">Transferase</keyword>
<name>A0A0C1H9L8_9BACT</name>
<evidence type="ECO:0000256" key="3">
    <source>
        <dbReference type="ARBA" id="ARBA00012584"/>
    </source>
</evidence>
<evidence type="ECO:0000256" key="10">
    <source>
        <dbReference type="ARBA" id="ARBA00022840"/>
    </source>
</evidence>
<dbReference type="InterPro" id="IPR050156">
    <property type="entry name" value="TC-AMP_synthase_SUA5"/>
</dbReference>
<dbReference type="InterPro" id="IPR005145">
    <property type="entry name" value="Sua5_C"/>
</dbReference>
<dbReference type="GO" id="GO:0061710">
    <property type="term" value="F:L-threonylcarbamoyladenylate synthase"/>
    <property type="evidence" value="ECO:0007669"/>
    <property type="project" value="UniProtKB-EC"/>
</dbReference>
<feature type="binding site" evidence="14">
    <location>
        <position position="59"/>
    </location>
    <ligand>
        <name>ATP</name>
        <dbReference type="ChEBI" id="CHEBI:30616"/>
    </ligand>
</feature>
<evidence type="ECO:0000256" key="7">
    <source>
        <dbReference type="ARBA" id="ARBA00022694"/>
    </source>
</evidence>
<evidence type="ECO:0000259" key="15">
    <source>
        <dbReference type="PROSITE" id="PS51163"/>
    </source>
</evidence>
<dbReference type="EC" id="2.7.7.87" evidence="3 13"/>
<evidence type="ECO:0000256" key="6">
    <source>
        <dbReference type="ARBA" id="ARBA00022679"/>
    </source>
</evidence>
<comment type="function">
    <text evidence="13">Required for the formation of a threonylcarbamoyl group on adenosine at position 37 (t(6)A37) in tRNAs that read codons beginning with adenine.</text>
</comment>
<dbReference type="Proteomes" id="UP000031465">
    <property type="component" value="Unassembled WGS sequence"/>
</dbReference>
<dbReference type="EMBL" id="JSAN01000016">
    <property type="protein sequence ID" value="KIC74034.1"/>
    <property type="molecule type" value="Genomic_DNA"/>
</dbReference>
<dbReference type="GO" id="GO:0005737">
    <property type="term" value="C:cytoplasm"/>
    <property type="evidence" value="ECO:0007669"/>
    <property type="project" value="UniProtKB-SubCell"/>
</dbReference>
<evidence type="ECO:0000256" key="8">
    <source>
        <dbReference type="ARBA" id="ARBA00022695"/>
    </source>
</evidence>
<feature type="binding site" evidence="14">
    <location>
        <position position="172"/>
    </location>
    <ligand>
        <name>L-threonine</name>
        <dbReference type="ChEBI" id="CHEBI:57926"/>
    </ligand>
</feature>
<feature type="binding site" evidence="14">
    <location>
        <position position="54"/>
    </location>
    <ligand>
        <name>ATP</name>
        <dbReference type="ChEBI" id="CHEBI:30616"/>
    </ligand>
</feature>
<protein>
    <recommendedName>
        <fullName evidence="4 13">Threonylcarbamoyl-AMP synthase</fullName>
        <shortName evidence="13">TC-AMP synthase</shortName>
        <ecNumber evidence="3 13">2.7.7.87</ecNumber>
    </recommendedName>
    <alternativeName>
        <fullName evidence="11 13">L-threonylcarbamoyladenylate synthase</fullName>
    </alternativeName>
</protein>
<dbReference type="InterPro" id="IPR038385">
    <property type="entry name" value="Sua5/YwlC_C"/>
</dbReference>
<dbReference type="PATRIC" id="fig|362787.3.peg.224"/>
<dbReference type="NCBIfam" id="TIGR00057">
    <property type="entry name" value="L-threonylcarbamoyladenylate synthase"/>
    <property type="match status" value="1"/>
</dbReference>
<reference evidence="16 17" key="1">
    <citation type="journal article" date="2014" name="Mol. Biol. Evol.">
        <title>Massive expansion of Ubiquitination-related gene families within the Chlamydiae.</title>
        <authorList>
            <person name="Domman D."/>
            <person name="Collingro A."/>
            <person name="Lagkouvardos I."/>
            <person name="Gehre L."/>
            <person name="Weinmaier T."/>
            <person name="Rattei T."/>
            <person name="Subtil A."/>
            <person name="Horn M."/>
        </authorList>
    </citation>
    <scope>NUCLEOTIDE SEQUENCE [LARGE SCALE GENOMIC DNA]</scope>
    <source>
        <strain evidence="16 17">EI2</strain>
    </source>
</reference>
<dbReference type="AlphaFoldDB" id="A0A0C1H9L8"/>
<comment type="similarity">
    <text evidence="2 13">Belongs to the SUA5 family.</text>
</comment>
<keyword evidence="5 13" id="KW-0963">Cytoplasm</keyword>
<dbReference type="PANTHER" id="PTHR17490">
    <property type="entry name" value="SUA5"/>
    <property type="match status" value="1"/>
</dbReference>
<evidence type="ECO:0000256" key="4">
    <source>
        <dbReference type="ARBA" id="ARBA00015492"/>
    </source>
</evidence>
<evidence type="ECO:0000313" key="16">
    <source>
        <dbReference type="EMBL" id="KIC74034.1"/>
    </source>
</evidence>
<evidence type="ECO:0000256" key="9">
    <source>
        <dbReference type="ARBA" id="ARBA00022741"/>
    </source>
</evidence>
<keyword evidence="10 13" id="KW-0067">ATP-binding</keyword>
<dbReference type="PANTHER" id="PTHR17490:SF16">
    <property type="entry name" value="THREONYLCARBAMOYL-AMP SYNTHASE"/>
    <property type="match status" value="1"/>
</dbReference>
<keyword evidence="7 13" id="KW-0819">tRNA processing</keyword>
<evidence type="ECO:0000256" key="12">
    <source>
        <dbReference type="ARBA" id="ARBA00048366"/>
    </source>
</evidence>
<dbReference type="GO" id="GO:0000049">
    <property type="term" value="F:tRNA binding"/>
    <property type="evidence" value="ECO:0007669"/>
    <property type="project" value="TreeGrafter"/>
</dbReference>
<comment type="caution">
    <text evidence="16">The sequence shown here is derived from an EMBL/GenBank/DDBJ whole genome shotgun (WGS) entry which is preliminary data.</text>
</comment>
<keyword evidence="9 13" id="KW-0547">Nucleotide-binding</keyword>
<organism evidence="16 17">
    <name type="scientific">Candidatus Protochlamydia amoebophila</name>
    <dbReference type="NCBI Taxonomy" id="362787"/>
    <lineage>
        <taxon>Bacteria</taxon>
        <taxon>Pseudomonadati</taxon>
        <taxon>Chlamydiota</taxon>
        <taxon>Chlamydiia</taxon>
        <taxon>Parachlamydiales</taxon>
        <taxon>Parachlamydiaceae</taxon>
        <taxon>Candidatus Protochlamydia</taxon>
    </lineage>
</organism>
<dbReference type="Pfam" id="PF03481">
    <property type="entry name" value="Sua5_C"/>
    <property type="match status" value="1"/>
</dbReference>
<dbReference type="Gene3D" id="3.90.870.10">
    <property type="entry name" value="DHBP synthase"/>
    <property type="match status" value="1"/>
</dbReference>
<dbReference type="SUPFAM" id="SSF55821">
    <property type="entry name" value="YrdC/RibB"/>
    <property type="match status" value="1"/>
</dbReference>
<dbReference type="InterPro" id="IPR017945">
    <property type="entry name" value="DHBP_synth_RibB-like_a/b_dom"/>
</dbReference>
<evidence type="ECO:0000256" key="14">
    <source>
        <dbReference type="PIRSR" id="PIRSR004930-1"/>
    </source>
</evidence>
<dbReference type="PIRSF" id="PIRSF004930">
    <property type="entry name" value="Tln_factor_SUA5"/>
    <property type="match status" value="1"/>
</dbReference>
<comment type="catalytic activity">
    <reaction evidence="12 13">
        <text>L-threonine + hydrogencarbonate + ATP = L-threonylcarbamoyladenylate + diphosphate + H2O</text>
        <dbReference type="Rhea" id="RHEA:36407"/>
        <dbReference type="ChEBI" id="CHEBI:15377"/>
        <dbReference type="ChEBI" id="CHEBI:17544"/>
        <dbReference type="ChEBI" id="CHEBI:30616"/>
        <dbReference type="ChEBI" id="CHEBI:33019"/>
        <dbReference type="ChEBI" id="CHEBI:57926"/>
        <dbReference type="ChEBI" id="CHEBI:73682"/>
        <dbReference type="EC" id="2.7.7.87"/>
    </reaction>
</comment>
<feature type="binding site" evidence="14">
    <location>
        <position position="50"/>
    </location>
    <ligand>
        <name>ATP</name>
        <dbReference type="ChEBI" id="CHEBI:30616"/>
    </ligand>
</feature>
<dbReference type="GO" id="GO:0006450">
    <property type="term" value="P:regulation of translational fidelity"/>
    <property type="evidence" value="ECO:0007669"/>
    <property type="project" value="TreeGrafter"/>
</dbReference>
<dbReference type="Gene3D" id="3.40.50.11030">
    <property type="entry name" value="Threonylcarbamoyl-AMP synthase, C-terminal domain"/>
    <property type="match status" value="1"/>
</dbReference>
<evidence type="ECO:0000313" key="17">
    <source>
        <dbReference type="Proteomes" id="UP000031465"/>
    </source>
</evidence>
<dbReference type="PROSITE" id="PS51163">
    <property type="entry name" value="YRDC"/>
    <property type="match status" value="1"/>
</dbReference>
<dbReference type="InterPro" id="IPR006070">
    <property type="entry name" value="Sua5-like_dom"/>
</dbReference>
<feature type="binding site" evidence="14">
    <location>
        <position position="114"/>
    </location>
    <ligand>
        <name>L-threonine</name>
        <dbReference type="ChEBI" id="CHEBI:57926"/>
    </ligand>
</feature>
<comment type="subcellular location">
    <subcellularLocation>
        <location evidence="1 13">Cytoplasm</location>
    </subcellularLocation>
</comment>
<evidence type="ECO:0000256" key="1">
    <source>
        <dbReference type="ARBA" id="ARBA00004496"/>
    </source>
</evidence>
<evidence type="ECO:0000256" key="2">
    <source>
        <dbReference type="ARBA" id="ARBA00007663"/>
    </source>
</evidence>
<evidence type="ECO:0000256" key="11">
    <source>
        <dbReference type="ARBA" id="ARBA00029774"/>
    </source>
</evidence>
<dbReference type="InterPro" id="IPR010923">
    <property type="entry name" value="T(6)A37_SUA5"/>
</dbReference>
<dbReference type="GO" id="GO:0005524">
    <property type="term" value="F:ATP binding"/>
    <property type="evidence" value="ECO:0007669"/>
    <property type="project" value="UniProtKB-UniRule"/>
</dbReference>
<feature type="binding site" evidence="14">
    <location>
        <position position="186"/>
    </location>
    <ligand>
        <name>ATP</name>
        <dbReference type="ChEBI" id="CHEBI:30616"/>
    </ligand>
</feature>
<sequence length="314" mass="34772">MKFMRINVEEAIEKLLANQLVAMPTETVYGLAARLTCPGAIKKIFEIKGRSLVNPLIIHVANPIDVSAYAIALPPHFDALTHAFWPGPLTLIVPIQLDLVDSIVRAGLSTAAFRMPSHPLTLHVIRAVGPLVMPSANLSGKPSSTDVKHVEMDFGLDFPVLDGGPCQEGVESTILHYRNSQWEIARLGALSATVFQPILGYEPIYQKIVKNDQIISPGQMFRHYAPQATLFLGDQKQITEADFIVGFTEKPYPVEKRVLYLGSLSNPHEVAENLYAILRQLDVEKAKIAWVDMDFPSEGLWKTIAERLSRAGEK</sequence>
<dbReference type="Pfam" id="PF01300">
    <property type="entry name" value="Sua5_yciO_yrdC"/>
    <property type="match status" value="1"/>
</dbReference>
<evidence type="ECO:0000256" key="5">
    <source>
        <dbReference type="ARBA" id="ARBA00022490"/>
    </source>
</evidence>
<feature type="binding site" evidence="14">
    <location>
        <position position="135"/>
    </location>
    <ligand>
        <name>ATP</name>
        <dbReference type="ChEBI" id="CHEBI:30616"/>
    </ligand>
</feature>
<dbReference type="GO" id="GO:0008033">
    <property type="term" value="P:tRNA processing"/>
    <property type="evidence" value="ECO:0007669"/>
    <property type="project" value="UniProtKB-KW"/>
</dbReference>
<feature type="binding site" evidence="14">
    <location>
        <position position="27"/>
    </location>
    <ligand>
        <name>L-threonine</name>
        <dbReference type="ChEBI" id="CHEBI:57926"/>
    </ligand>
</feature>
<accession>A0A0C1H9L8</accession>
<evidence type="ECO:0000256" key="13">
    <source>
        <dbReference type="PIRNR" id="PIRNR004930"/>
    </source>
</evidence>